<evidence type="ECO:0000256" key="7">
    <source>
        <dbReference type="ARBA" id="ARBA00023237"/>
    </source>
</evidence>
<evidence type="ECO:0000256" key="8">
    <source>
        <dbReference type="PROSITE-ProRule" id="PRU01360"/>
    </source>
</evidence>
<evidence type="ECO:0000256" key="6">
    <source>
        <dbReference type="ARBA" id="ARBA00023136"/>
    </source>
</evidence>
<dbReference type="Pfam" id="PF13715">
    <property type="entry name" value="CarbopepD_reg_2"/>
    <property type="match status" value="1"/>
</dbReference>
<dbReference type="InterPro" id="IPR036942">
    <property type="entry name" value="Beta-barrel_TonB_sf"/>
</dbReference>
<evidence type="ECO:0000256" key="3">
    <source>
        <dbReference type="ARBA" id="ARBA00022452"/>
    </source>
</evidence>
<feature type="domain" description="TonB-dependent receptor plug" evidence="10">
    <location>
        <begin position="113"/>
        <end position="219"/>
    </location>
</feature>
<comment type="caution">
    <text evidence="11">The sequence shown here is derived from an EMBL/GenBank/DDBJ whole genome shotgun (WGS) entry which is preliminary data.</text>
</comment>
<dbReference type="GO" id="GO:0044718">
    <property type="term" value="P:siderophore transmembrane transport"/>
    <property type="evidence" value="ECO:0007669"/>
    <property type="project" value="TreeGrafter"/>
</dbReference>
<organism evidence="11 12">
    <name type="scientific">Flavobacterium sufflavum</name>
    <dbReference type="NCBI Taxonomy" id="1921138"/>
    <lineage>
        <taxon>Bacteria</taxon>
        <taxon>Pseudomonadati</taxon>
        <taxon>Bacteroidota</taxon>
        <taxon>Flavobacteriia</taxon>
        <taxon>Flavobacteriales</taxon>
        <taxon>Flavobacteriaceae</taxon>
        <taxon>Flavobacterium</taxon>
    </lineage>
</organism>
<dbReference type="Pfam" id="PF07715">
    <property type="entry name" value="Plug"/>
    <property type="match status" value="1"/>
</dbReference>
<dbReference type="InterPro" id="IPR023997">
    <property type="entry name" value="TonB-dep_OMP_SusC/RagA_CS"/>
</dbReference>
<dbReference type="EMBL" id="SACJ01000007">
    <property type="protein sequence ID" value="RVT74857.1"/>
    <property type="molecule type" value="Genomic_DNA"/>
</dbReference>
<accession>A0A3S2V315</accession>
<keyword evidence="5 9" id="KW-0732">Signal</keyword>
<dbReference type="GO" id="GO:0009279">
    <property type="term" value="C:cell outer membrane"/>
    <property type="evidence" value="ECO:0007669"/>
    <property type="project" value="UniProtKB-SubCell"/>
</dbReference>
<dbReference type="Proteomes" id="UP000285211">
    <property type="component" value="Unassembled WGS sequence"/>
</dbReference>
<dbReference type="Gene3D" id="2.170.130.10">
    <property type="entry name" value="TonB-dependent receptor, plug domain"/>
    <property type="match status" value="1"/>
</dbReference>
<proteinExistence type="inferred from homology"/>
<dbReference type="InterPro" id="IPR008969">
    <property type="entry name" value="CarboxyPept-like_regulatory"/>
</dbReference>
<dbReference type="PROSITE" id="PS52016">
    <property type="entry name" value="TONB_DEPENDENT_REC_3"/>
    <property type="match status" value="1"/>
</dbReference>
<dbReference type="OrthoDB" id="9768177at2"/>
<dbReference type="NCBIfam" id="TIGR04057">
    <property type="entry name" value="SusC_RagA_signa"/>
    <property type="match status" value="1"/>
</dbReference>
<comment type="subcellular location">
    <subcellularLocation>
        <location evidence="1 8">Cell outer membrane</location>
        <topology evidence="1 8">Multi-pass membrane protein</topology>
    </subcellularLocation>
</comment>
<protein>
    <submittedName>
        <fullName evidence="11">TonB-dependent receptor</fullName>
    </submittedName>
</protein>
<dbReference type="PANTHER" id="PTHR30069">
    <property type="entry name" value="TONB-DEPENDENT OUTER MEMBRANE RECEPTOR"/>
    <property type="match status" value="1"/>
</dbReference>
<dbReference type="AlphaFoldDB" id="A0A3S2V315"/>
<comment type="similarity">
    <text evidence="8">Belongs to the TonB-dependent receptor family.</text>
</comment>
<dbReference type="Gene3D" id="2.60.40.1120">
    <property type="entry name" value="Carboxypeptidase-like, regulatory domain"/>
    <property type="match status" value="1"/>
</dbReference>
<evidence type="ECO:0000313" key="12">
    <source>
        <dbReference type="Proteomes" id="UP000285211"/>
    </source>
</evidence>
<reference evidence="11 12" key="1">
    <citation type="submission" date="2019-01" db="EMBL/GenBank/DDBJ databases">
        <authorList>
            <person name="Chen W.-M."/>
        </authorList>
    </citation>
    <scope>NUCLEOTIDE SEQUENCE [LARGE SCALE GENOMIC DNA]</scope>
    <source>
        <strain evidence="11 12">BBQ-12</strain>
    </source>
</reference>
<keyword evidence="11" id="KW-0675">Receptor</keyword>
<keyword evidence="7 8" id="KW-0998">Cell outer membrane</keyword>
<evidence type="ECO:0000256" key="4">
    <source>
        <dbReference type="ARBA" id="ARBA00022692"/>
    </source>
</evidence>
<evidence type="ECO:0000259" key="10">
    <source>
        <dbReference type="Pfam" id="PF07715"/>
    </source>
</evidence>
<evidence type="ECO:0000256" key="5">
    <source>
        <dbReference type="ARBA" id="ARBA00022729"/>
    </source>
</evidence>
<feature type="signal peptide" evidence="9">
    <location>
        <begin position="1"/>
        <end position="20"/>
    </location>
</feature>
<keyword evidence="3 8" id="KW-1134">Transmembrane beta strand</keyword>
<evidence type="ECO:0000256" key="2">
    <source>
        <dbReference type="ARBA" id="ARBA00022448"/>
    </source>
</evidence>
<dbReference type="SUPFAM" id="SSF56935">
    <property type="entry name" value="Porins"/>
    <property type="match status" value="1"/>
</dbReference>
<dbReference type="Gene3D" id="2.40.170.20">
    <property type="entry name" value="TonB-dependent receptor, beta-barrel domain"/>
    <property type="match status" value="1"/>
</dbReference>
<dbReference type="GO" id="GO:0015344">
    <property type="term" value="F:siderophore uptake transmembrane transporter activity"/>
    <property type="evidence" value="ECO:0007669"/>
    <property type="project" value="TreeGrafter"/>
</dbReference>
<name>A0A3S2V315_9FLAO</name>
<dbReference type="InterPro" id="IPR012910">
    <property type="entry name" value="Plug_dom"/>
</dbReference>
<keyword evidence="4 8" id="KW-0812">Transmembrane</keyword>
<dbReference type="NCBIfam" id="TIGR04056">
    <property type="entry name" value="OMP_RagA_SusC"/>
    <property type="match status" value="1"/>
</dbReference>
<keyword evidence="6 8" id="KW-0472">Membrane</keyword>
<dbReference type="InterPro" id="IPR037066">
    <property type="entry name" value="Plug_dom_sf"/>
</dbReference>
<dbReference type="PANTHER" id="PTHR30069:SF29">
    <property type="entry name" value="HEMOGLOBIN AND HEMOGLOBIN-HAPTOGLOBIN-BINDING PROTEIN 1-RELATED"/>
    <property type="match status" value="1"/>
</dbReference>
<dbReference type="SUPFAM" id="SSF49464">
    <property type="entry name" value="Carboxypeptidase regulatory domain-like"/>
    <property type="match status" value="1"/>
</dbReference>
<sequence>MKLKTIWFFTMLLCSVMSIGQNTIKGTVSDSKKEPLIGVNVIVKGTKIGTVSDGNGNYSINVSNKQAEIEFSYLGFTTKLVKVGENTTINVVLESSDNKLDEIVVVGFAAIKKSDLTSSIATVKGKELKTMTVGNASESLQGKAAGIQVVNSGGPGSVPKVFIRGISTINLSTDPLYVVDGIPMGTNINFLNTNEIESMEILKDASASAIYGSRASNGVILITTKRGKSGAIKFNLDTSYGVQLMKNPYNMANAEEYATIFNTAAVQSGFPAEFGDPASYRGKSTDWWNAGIKERAAVSNVSFGLQGGTDTHTFAVSLNFYKQDSFYEKGGWEKFTSRISSDYKFTKKVSAGFSLNPRYESWGNPGNWADFDRIDPITPIYKPADQLTGTENEYSIYARSPTYVWNPIAAVKRFNSKNKQYSLASNGYIQLSPVKGLIIRSQGSYEINSTISDNFNPDFIIDVAHESLLINNISRSTNLTRSWSLQNTATYSNTFAQKHNVSLMVGNTAEEYNGANLSGTRSKLPNNSDELRELNAGTLNPQTSGTSYTNSIVSYLSRLTYNFDNKYYLTATYRRDGSSKFLANNKWASFPSASFAWKASNESFMSKYSDVLSDLKFRVGWGKVGNQNLPASVYLSKLGQNYYTFGDLVVNTTYPSAVPNKDIKWETVEDLNAGIDFGFFQNKLTGTVEFYTKTTENMLFQKSYPNYSGYPNDARIWSNVGSMKAQGLEFSLSYKNKVGDFNYGANLNFTKSNVKMTKLSVDNEQLFGNGERTLTVENDEPGYFYGYKADGLFQNNVELNAHTNNSGDLLQPYAKAGDVRFVDVNGDGVLNADDRTKIGSPWAKYTVGLNLNCSYKRFDFIANIYSSIGNDIVNQNKDELYNALSRTNKISGLSDLAWHGEGTSNSVPRLSQTDNNQNFSKFSSYYVEDGSFARLKNIQLGYTIENKLGFDKIRCSVSGQNLLTITKYSGVEPEVGGDVLGFGFGGWNYPVQKTVLFGLNLTF</sequence>
<feature type="chain" id="PRO_5018530020" evidence="9">
    <location>
        <begin position="21"/>
        <end position="1003"/>
    </location>
</feature>
<keyword evidence="12" id="KW-1185">Reference proteome</keyword>
<evidence type="ECO:0000256" key="1">
    <source>
        <dbReference type="ARBA" id="ARBA00004571"/>
    </source>
</evidence>
<dbReference type="InterPro" id="IPR039426">
    <property type="entry name" value="TonB-dep_rcpt-like"/>
</dbReference>
<dbReference type="InterPro" id="IPR023996">
    <property type="entry name" value="TonB-dep_OMP_SusC/RagA"/>
</dbReference>
<evidence type="ECO:0000256" key="9">
    <source>
        <dbReference type="SAM" id="SignalP"/>
    </source>
</evidence>
<dbReference type="RefSeq" id="WP_128195779.1">
    <property type="nucleotide sequence ID" value="NZ_SACJ01000007.1"/>
</dbReference>
<keyword evidence="2 8" id="KW-0813">Transport</keyword>
<evidence type="ECO:0000313" key="11">
    <source>
        <dbReference type="EMBL" id="RVT74857.1"/>
    </source>
</evidence>
<gene>
    <name evidence="11" type="ORF">EOD40_11820</name>
</gene>